<dbReference type="EMBL" id="GBXM01099306">
    <property type="protein sequence ID" value="JAH09271.1"/>
    <property type="molecule type" value="Transcribed_RNA"/>
</dbReference>
<accession>A0A0E9PXE1</accession>
<sequence length="50" mass="6062">MNFTTNNFLQPTSQLFAYRIVFKYPIKLNDQHYLTFRKAPADYQARQPTY</sequence>
<reference evidence="1" key="2">
    <citation type="journal article" date="2015" name="Fish Shellfish Immunol.">
        <title>Early steps in the European eel (Anguilla anguilla)-Vibrio vulnificus interaction in the gills: Role of the RtxA13 toxin.</title>
        <authorList>
            <person name="Callol A."/>
            <person name="Pajuelo D."/>
            <person name="Ebbesson L."/>
            <person name="Teles M."/>
            <person name="MacKenzie S."/>
            <person name="Amaro C."/>
        </authorList>
    </citation>
    <scope>NUCLEOTIDE SEQUENCE</scope>
</reference>
<proteinExistence type="predicted"/>
<organism evidence="1">
    <name type="scientific">Anguilla anguilla</name>
    <name type="common">European freshwater eel</name>
    <name type="synonym">Muraena anguilla</name>
    <dbReference type="NCBI Taxonomy" id="7936"/>
    <lineage>
        <taxon>Eukaryota</taxon>
        <taxon>Metazoa</taxon>
        <taxon>Chordata</taxon>
        <taxon>Craniata</taxon>
        <taxon>Vertebrata</taxon>
        <taxon>Euteleostomi</taxon>
        <taxon>Actinopterygii</taxon>
        <taxon>Neopterygii</taxon>
        <taxon>Teleostei</taxon>
        <taxon>Anguilliformes</taxon>
        <taxon>Anguillidae</taxon>
        <taxon>Anguilla</taxon>
    </lineage>
</organism>
<reference evidence="1" key="1">
    <citation type="submission" date="2014-11" db="EMBL/GenBank/DDBJ databases">
        <authorList>
            <person name="Amaro Gonzalez C."/>
        </authorList>
    </citation>
    <scope>NUCLEOTIDE SEQUENCE</scope>
</reference>
<dbReference type="AlphaFoldDB" id="A0A0E9PXE1"/>
<protein>
    <submittedName>
        <fullName evidence="1">Uncharacterized protein</fullName>
    </submittedName>
</protein>
<name>A0A0E9PXE1_ANGAN</name>
<evidence type="ECO:0000313" key="1">
    <source>
        <dbReference type="EMBL" id="JAH09271.1"/>
    </source>
</evidence>